<sequence length="234" mass="27087">MARTLFFKPLQATNKQCKVILKPSDDENECGSMLEQLQLCIGARVICRRNIDFDQSIVNGTEATVKNIVWNNDDDIILPISNKCLFPYLQRALRVTLPKYVELELDNGSIYKMTPEEVSFKDKNGIWMTRKQLPLSLGYAITVHRSQCMTYNKLVIDLTDIIILAYNRKSFKVSKPALNEMLRLQKLEENYPIKIEDYLRTERYIDWNLSQSFKLTEPISSMRENDMITTSGSG</sequence>
<dbReference type="Proteomes" id="UP000663851">
    <property type="component" value="Unassembled WGS sequence"/>
</dbReference>
<dbReference type="PANTHER" id="PTHR47642">
    <property type="entry name" value="ATP-DEPENDENT DNA HELICASE"/>
    <property type="match status" value="1"/>
</dbReference>
<dbReference type="SUPFAM" id="SSF52540">
    <property type="entry name" value="P-loop containing nucleoside triphosphate hydrolases"/>
    <property type="match status" value="1"/>
</dbReference>
<proteinExistence type="predicted"/>
<evidence type="ECO:0008006" key="3">
    <source>
        <dbReference type="Google" id="ProtNLM"/>
    </source>
</evidence>
<dbReference type="EMBL" id="CAJOBO010010897">
    <property type="protein sequence ID" value="CAF4601958.1"/>
    <property type="molecule type" value="Genomic_DNA"/>
</dbReference>
<gene>
    <name evidence="1" type="ORF">HFQ381_LOCUS33572</name>
</gene>
<dbReference type="InterPro" id="IPR027417">
    <property type="entry name" value="P-loop_NTPase"/>
</dbReference>
<organism evidence="1 2">
    <name type="scientific">Rotaria socialis</name>
    <dbReference type="NCBI Taxonomy" id="392032"/>
    <lineage>
        <taxon>Eukaryota</taxon>
        <taxon>Metazoa</taxon>
        <taxon>Spiralia</taxon>
        <taxon>Gnathifera</taxon>
        <taxon>Rotifera</taxon>
        <taxon>Eurotatoria</taxon>
        <taxon>Bdelloidea</taxon>
        <taxon>Philodinida</taxon>
        <taxon>Philodinidae</taxon>
        <taxon>Rotaria</taxon>
    </lineage>
</organism>
<protein>
    <recommendedName>
        <fullName evidence="3">DNA helicase</fullName>
    </recommendedName>
</protein>
<comment type="caution">
    <text evidence="1">The sequence shown here is derived from an EMBL/GenBank/DDBJ whole genome shotgun (WGS) entry which is preliminary data.</text>
</comment>
<dbReference type="AlphaFoldDB" id="A0A821C405"/>
<evidence type="ECO:0000313" key="1">
    <source>
        <dbReference type="EMBL" id="CAF4601958.1"/>
    </source>
</evidence>
<name>A0A821C405_9BILA</name>
<accession>A0A821C405</accession>
<dbReference type="InterPro" id="IPR051055">
    <property type="entry name" value="PIF1_helicase"/>
</dbReference>
<evidence type="ECO:0000313" key="2">
    <source>
        <dbReference type="Proteomes" id="UP000663851"/>
    </source>
</evidence>
<reference evidence="1" key="1">
    <citation type="submission" date="2021-02" db="EMBL/GenBank/DDBJ databases">
        <authorList>
            <person name="Nowell W R."/>
        </authorList>
    </citation>
    <scope>NUCLEOTIDE SEQUENCE</scope>
</reference>
<feature type="non-terminal residue" evidence="1">
    <location>
        <position position="1"/>
    </location>
</feature>